<reference evidence="3 4" key="1">
    <citation type="journal article" date="2020" name="Cell Host Microbe">
        <title>Functional and Genomic Variation between Human-Derived Isolates of Lachnospiraceae Reveals Inter- and Intra-Species Diversity.</title>
        <authorList>
            <person name="Sorbara M.T."/>
            <person name="Littmann E.R."/>
            <person name="Fontana E."/>
            <person name="Moody T.U."/>
            <person name="Kohout C.E."/>
            <person name="Gjonbalaj M."/>
            <person name="Eaton V."/>
            <person name="Seok R."/>
            <person name="Leiner I.M."/>
            <person name="Pamer E.G."/>
        </authorList>
    </citation>
    <scope>NUCLEOTIDE SEQUENCE [LARGE SCALE GENOMIC DNA]</scope>
    <source>
        <strain evidence="3 4">MSK.14.54</strain>
    </source>
</reference>
<gene>
    <name evidence="3" type="ORF">G5B05_17350</name>
</gene>
<evidence type="ECO:0000256" key="1">
    <source>
        <dbReference type="ARBA" id="ARBA00038283"/>
    </source>
</evidence>
<dbReference type="InterPro" id="IPR036390">
    <property type="entry name" value="WH_DNA-bd_sf"/>
</dbReference>
<dbReference type="InterPro" id="IPR036388">
    <property type="entry name" value="WH-like_DNA-bd_sf"/>
</dbReference>
<evidence type="ECO:0000313" key="3">
    <source>
        <dbReference type="EMBL" id="NSE18095.1"/>
    </source>
</evidence>
<evidence type="ECO:0000259" key="2">
    <source>
        <dbReference type="Pfam" id="PF01051"/>
    </source>
</evidence>
<feature type="domain" description="Initiator Rep protein WH1" evidence="2">
    <location>
        <begin position="6"/>
        <end position="149"/>
    </location>
</feature>
<protein>
    <submittedName>
        <fullName evidence="3">Replication initiation protein</fullName>
    </submittedName>
</protein>
<proteinExistence type="inferred from homology"/>
<sequence>MSKEVVKYSNKMNNIPLKNFEKVDLNFFHAICAKVREKGSELVEIPLDEIKLLTEYKSTSLERFKSDLIRMNEKLRSCHGIYETDDEIVQFNLFSTFTIVKSRKVLKIRVNPDVAWLLNNIAKEFTSFELQEYVALDGIYAKSLYRILKQWKMHGCTKKYSVSEFKELLSTPDYEPKILMRDVIKPAVEEINKSGAFKNLRCEVIHAKKRGRPVEGYIFRFDLEDLSGQISFSDLE</sequence>
<comment type="similarity">
    <text evidence="1">Belongs to the initiator RepB protein family.</text>
</comment>
<dbReference type="Proteomes" id="UP000768180">
    <property type="component" value="Unassembled WGS sequence"/>
</dbReference>
<comment type="caution">
    <text evidence="3">The sequence shown here is derived from an EMBL/GenBank/DDBJ whole genome shotgun (WGS) entry which is preliminary data.</text>
</comment>
<dbReference type="SUPFAM" id="SSF46785">
    <property type="entry name" value="Winged helix' DNA-binding domain"/>
    <property type="match status" value="2"/>
</dbReference>
<dbReference type="EMBL" id="JAAITQ010000080">
    <property type="protein sequence ID" value="NSE18095.1"/>
    <property type="molecule type" value="Genomic_DNA"/>
</dbReference>
<name>A0ABX2GK66_9FIRM</name>
<organism evidence="3 4">
    <name type="scientific">Fusicatenibacter saccharivorans</name>
    <dbReference type="NCBI Taxonomy" id="1150298"/>
    <lineage>
        <taxon>Bacteria</taxon>
        <taxon>Bacillati</taxon>
        <taxon>Bacillota</taxon>
        <taxon>Clostridia</taxon>
        <taxon>Lachnospirales</taxon>
        <taxon>Lachnospiraceae</taxon>
        <taxon>Fusicatenibacter</taxon>
    </lineage>
</organism>
<evidence type="ECO:0000313" key="4">
    <source>
        <dbReference type="Proteomes" id="UP000768180"/>
    </source>
</evidence>
<dbReference type="RefSeq" id="WP_173830461.1">
    <property type="nucleotide sequence ID" value="NZ_JAAITQ010000080.1"/>
</dbReference>
<keyword evidence="4" id="KW-1185">Reference proteome</keyword>
<feature type="non-terminal residue" evidence="3">
    <location>
        <position position="236"/>
    </location>
</feature>
<accession>A0ABX2GK66</accession>
<dbReference type="Gene3D" id="1.10.10.10">
    <property type="entry name" value="Winged helix-like DNA-binding domain superfamily/Winged helix DNA-binding domain"/>
    <property type="match status" value="2"/>
</dbReference>
<dbReference type="Pfam" id="PF01051">
    <property type="entry name" value="Rep3_N"/>
    <property type="match status" value="1"/>
</dbReference>
<dbReference type="Pfam" id="PF21205">
    <property type="entry name" value="Rep3_C"/>
    <property type="match status" value="1"/>
</dbReference>
<dbReference type="InterPro" id="IPR000525">
    <property type="entry name" value="Initiator_Rep_WH1"/>
</dbReference>